<organism evidence="1 2">
    <name type="scientific">Hymenobacter lucidus</name>
    <dbReference type="NCBI Taxonomy" id="2880930"/>
    <lineage>
        <taxon>Bacteria</taxon>
        <taxon>Pseudomonadati</taxon>
        <taxon>Bacteroidota</taxon>
        <taxon>Cytophagia</taxon>
        <taxon>Cytophagales</taxon>
        <taxon>Hymenobacteraceae</taxon>
        <taxon>Hymenobacter</taxon>
    </lineage>
</organism>
<reference evidence="1" key="1">
    <citation type="submission" date="2021-10" db="EMBL/GenBank/DDBJ databases">
        <authorList>
            <person name="Dean J.D."/>
            <person name="Kim M.K."/>
            <person name="Newey C.N."/>
            <person name="Stoker T.S."/>
            <person name="Thompson D.W."/>
            <person name="Grose J.H."/>
        </authorList>
    </citation>
    <scope>NUCLEOTIDE SEQUENCE</scope>
    <source>
        <strain evidence="1">BT178</strain>
    </source>
</reference>
<accession>A0ABS8AYZ9</accession>
<gene>
    <name evidence="1" type="ORF">LGH74_23810</name>
</gene>
<name>A0ABS8AYZ9_9BACT</name>
<dbReference type="EMBL" id="JAJADR010000014">
    <property type="protein sequence ID" value="MCB2411034.1"/>
    <property type="molecule type" value="Genomic_DNA"/>
</dbReference>
<dbReference type="RefSeq" id="WP_226180503.1">
    <property type="nucleotide sequence ID" value="NZ_JAJADR010000014.1"/>
</dbReference>
<proteinExistence type="predicted"/>
<keyword evidence="2" id="KW-1185">Reference proteome</keyword>
<evidence type="ECO:0008006" key="3">
    <source>
        <dbReference type="Google" id="ProtNLM"/>
    </source>
</evidence>
<protein>
    <recommendedName>
        <fullName evidence="3">Pyrroline-5-carboxylate reductase catalytic N-terminal domain-containing protein</fullName>
    </recommendedName>
</protein>
<dbReference type="Gene3D" id="3.40.50.720">
    <property type="entry name" value="NAD(P)-binding Rossmann-like Domain"/>
    <property type="match status" value="1"/>
</dbReference>
<evidence type="ECO:0000313" key="2">
    <source>
        <dbReference type="Proteomes" id="UP001165296"/>
    </source>
</evidence>
<evidence type="ECO:0000313" key="1">
    <source>
        <dbReference type="EMBL" id="MCB2411034.1"/>
    </source>
</evidence>
<dbReference type="Proteomes" id="UP001165296">
    <property type="component" value="Unassembled WGS sequence"/>
</dbReference>
<dbReference type="SUPFAM" id="SSF51735">
    <property type="entry name" value="NAD(P)-binding Rossmann-fold domains"/>
    <property type="match status" value="1"/>
</dbReference>
<comment type="caution">
    <text evidence="1">The sequence shown here is derived from an EMBL/GenBank/DDBJ whole genome shotgun (WGS) entry which is preliminary data.</text>
</comment>
<dbReference type="InterPro" id="IPR036291">
    <property type="entry name" value="NAD(P)-bd_dom_sf"/>
</dbReference>
<sequence length="159" mass="16520">MFPTVAILGAAGPTGQALATHIAGHSCSLRLFDLDEAGAEQLAQQLKHAAPHADVEALGCPATASWEADLIVLALPLAGQVDAARQIAPYVTQKTVCSVGNATTSDLSAVLPVLAELRLVLPHSIIRTLSITPVGMGCETLLRPSDILTLEQLLEQPTS</sequence>